<dbReference type="Pfam" id="PF10294">
    <property type="entry name" value="Methyltransf_16"/>
    <property type="match status" value="1"/>
</dbReference>
<dbReference type="Proteomes" id="UP000887574">
    <property type="component" value="Unplaced"/>
</dbReference>
<dbReference type="PANTHER" id="PTHR23072:SF0">
    <property type="entry name" value="GPI ETHANOLAMINE PHOSPHATE TRANSFERASE 2"/>
    <property type="match status" value="1"/>
</dbReference>
<keyword evidence="3" id="KW-1185">Reference proteome</keyword>
<feature type="transmembrane region" description="Helical" evidence="1">
    <location>
        <begin position="654"/>
        <end position="679"/>
    </location>
</feature>
<dbReference type="SUPFAM" id="SSF53649">
    <property type="entry name" value="Alkaline phosphatase-like"/>
    <property type="match status" value="1"/>
</dbReference>
<dbReference type="GO" id="GO:0006506">
    <property type="term" value="P:GPI anchor biosynthetic process"/>
    <property type="evidence" value="ECO:0007669"/>
    <property type="project" value="InterPro"/>
</dbReference>
<feature type="transmembrane region" description="Helical" evidence="1">
    <location>
        <begin position="410"/>
        <end position="430"/>
    </location>
</feature>
<evidence type="ECO:0000259" key="2">
    <source>
        <dbReference type="Pfam" id="PF19316"/>
    </source>
</evidence>
<dbReference type="InterPro" id="IPR002591">
    <property type="entry name" value="Phosphodiest/P_Trfase"/>
</dbReference>
<dbReference type="InterPro" id="IPR017850">
    <property type="entry name" value="Alkaline_phosphatase_core_sf"/>
</dbReference>
<feature type="transmembrane region" description="Helical" evidence="1">
    <location>
        <begin position="559"/>
        <end position="577"/>
    </location>
</feature>
<dbReference type="Pfam" id="PF01663">
    <property type="entry name" value="Phosphodiest"/>
    <property type="match status" value="1"/>
</dbReference>
<sequence>MSRWKWISVGLILQFGAIFLFGMGFLPQRPSKTVVEPKSRDNPSESFEVCHAKHRSPLKNLVIMVIDAFRDEFLLKSPTMKITRAMIGRGEAKVFRAHVQQPTVTTPRIKALLSGTVPLFSELILNFASNEYLEDNWLRRAKEDDKRILFFGDEVWLEMLPNSIFEDRSEGVDSFFVKDYTEVDTNVSRHLDKELSLAGLETWDVLILHFLGLDHIGHSLGGDHPQIDIKLKQMDEIIYKISQSLLQGRPKPGEFALFVLGDHGMSLEGNHGGNSDLETHVPVLVVKNDMKKSDHSKNTDIIPELSIEQIDLNPVWCALLNLKRIPFENLGVSFLPLIEPNWRIALSGFRQNVKQFIEFLEAYYSGRNEELLASLTECITEIDKLCVIKEPKILENQALFLHMTTDFDHWYLCVICWCFVPSFGHCFGSISFCGFVEEEHDIWYFLLPLLVSILLWHHVGFALSENEQQKISNQTYLGRSRLIFYGNGKWLVFILVAHRLARSTFETQRRRWVLFAEGKTFDCGLDIFFSTKALLPAVIGFFSVFVIKLPIFELSSNVLLWKFIQVCIIWMLLSRNFSMAISLWLFFVIKPTLSHLFVASWMIGNAIGKLKHLKIRETILFLHCSMSAAFFYTGNTNSVSSLDISVGYAGLSSYQPVLVGSQILLNTYLGPICVFLGWYHATNHSNTTFPYFSHSISGEKAAFLNNEFFSNAMPTLLLLRSYILLTCLISLFMFRHHLFVWSVFAPKLLYEIVHLSATTFVAVVNSSLRFMETNDLWKHTWPSSFILCEFIASNSRMWEGKSILELGAGTSALPSMTSLRCGAKSVCITEQSRLTEAFKYIERNVRRNFPEGTISSTASIMSLDWGCEKSIHEFISSISELDYILGSDVFFDPSVFSLLIHTIRKLLDAFPSAEFYFAYQVRDSDWTIEDLLLLNKLECSSIQLVDTEKHTIHLGKIYTL</sequence>
<dbReference type="InterPro" id="IPR019410">
    <property type="entry name" value="Methyltransf_16"/>
</dbReference>
<dbReference type="InterPro" id="IPR045687">
    <property type="entry name" value="PIGG/GPI7_C"/>
</dbReference>
<dbReference type="Gene3D" id="3.40.50.150">
    <property type="entry name" value="Vaccinia Virus protein VP39"/>
    <property type="match status" value="1"/>
</dbReference>
<keyword evidence="1" id="KW-1133">Transmembrane helix</keyword>
<feature type="transmembrane region" description="Helical" evidence="1">
    <location>
        <begin position="482"/>
        <end position="501"/>
    </location>
</feature>
<evidence type="ECO:0000313" key="3">
    <source>
        <dbReference type="Proteomes" id="UP000887574"/>
    </source>
</evidence>
<organism evidence="3 4">
    <name type="scientific">Ditylenchus dipsaci</name>
    <dbReference type="NCBI Taxonomy" id="166011"/>
    <lineage>
        <taxon>Eukaryota</taxon>
        <taxon>Metazoa</taxon>
        <taxon>Ecdysozoa</taxon>
        <taxon>Nematoda</taxon>
        <taxon>Chromadorea</taxon>
        <taxon>Rhabditida</taxon>
        <taxon>Tylenchina</taxon>
        <taxon>Tylenchomorpha</taxon>
        <taxon>Sphaerularioidea</taxon>
        <taxon>Anguinidae</taxon>
        <taxon>Anguininae</taxon>
        <taxon>Ditylenchus</taxon>
    </lineage>
</organism>
<dbReference type="AlphaFoldDB" id="A0A915EE77"/>
<keyword evidence="1" id="KW-0472">Membrane</keyword>
<dbReference type="GO" id="GO:0005789">
    <property type="term" value="C:endoplasmic reticulum membrane"/>
    <property type="evidence" value="ECO:0007669"/>
    <property type="project" value="TreeGrafter"/>
</dbReference>
<dbReference type="WBParaSite" id="jg5734">
    <property type="protein sequence ID" value="jg5734"/>
    <property type="gene ID" value="jg5734"/>
</dbReference>
<accession>A0A915EE77</accession>
<dbReference type="Gene3D" id="3.40.720.10">
    <property type="entry name" value="Alkaline Phosphatase, subunit A"/>
    <property type="match status" value="1"/>
</dbReference>
<proteinExistence type="predicted"/>
<protein>
    <submittedName>
        <fullName evidence="4">GPI ethanolamine phosphate transferase 2 C-terminal domain-containing protein</fullName>
    </submittedName>
</protein>
<evidence type="ECO:0000256" key="1">
    <source>
        <dbReference type="SAM" id="Phobius"/>
    </source>
</evidence>
<evidence type="ECO:0000313" key="4">
    <source>
        <dbReference type="WBParaSite" id="jg5734"/>
    </source>
</evidence>
<feature type="domain" description="GPI ethanolamine phosphate transferase 2 C-terminal" evidence="2">
    <location>
        <begin position="609"/>
        <end position="757"/>
    </location>
</feature>
<feature type="transmembrane region" description="Helical" evidence="1">
    <location>
        <begin position="748"/>
        <end position="768"/>
    </location>
</feature>
<feature type="transmembrane region" description="Helical" evidence="1">
    <location>
        <begin position="6"/>
        <end position="26"/>
    </location>
</feature>
<dbReference type="Pfam" id="PF19316">
    <property type="entry name" value="PIGO_PIGG"/>
    <property type="match status" value="1"/>
</dbReference>
<dbReference type="GO" id="GO:0051267">
    <property type="term" value="F:CP2 mannose-ethanolamine phosphotransferase activity"/>
    <property type="evidence" value="ECO:0007669"/>
    <property type="project" value="TreeGrafter"/>
</dbReference>
<feature type="transmembrane region" description="Helical" evidence="1">
    <location>
        <begin position="442"/>
        <end position="461"/>
    </location>
</feature>
<feature type="transmembrane region" description="Helical" evidence="1">
    <location>
        <begin position="527"/>
        <end position="547"/>
    </location>
</feature>
<feature type="transmembrane region" description="Helical" evidence="1">
    <location>
        <begin position="583"/>
        <end position="603"/>
    </location>
</feature>
<dbReference type="InterPro" id="IPR039527">
    <property type="entry name" value="PIGG/GPI7"/>
</dbReference>
<feature type="transmembrane region" description="Helical" evidence="1">
    <location>
        <begin position="717"/>
        <end position="736"/>
    </location>
</feature>
<dbReference type="PANTHER" id="PTHR23072">
    <property type="entry name" value="PHOSPHATIDYLINOSITOL GLYCAN-RELATED"/>
    <property type="match status" value="1"/>
</dbReference>
<dbReference type="InterPro" id="IPR029063">
    <property type="entry name" value="SAM-dependent_MTases_sf"/>
</dbReference>
<reference evidence="4" key="1">
    <citation type="submission" date="2022-11" db="UniProtKB">
        <authorList>
            <consortium name="WormBaseParasite"/>
        </authorList>
    </citation>
    <scope>IDENTIFICATION</scope>
</reference>
<dbReference type="SUPFAM" id="SSF53335">
    <property type="entry name" value="S-adenosyl-L-methionine-dependent methyltransferases"/>
    <property type="match status" value="1"/>
</dbReference>
<keyword evidence="1" id="KW-0812">Transmembrane</keyword>
<feature type="transmembrane region" description="Helical" evidence="1">
    <location>
        <begin position="615"/>
        <end position="634"/>
    </location>
</feature>
<name>A0A915EE77_9BILA</name>